<sequence length="58" mass="6644">MRVSNKALLEKLREAEPGVWNKVYKDGWVGSDKVSLHYFESASGKVFNFKVKPGWSNQ</sequence>
<dbReference type="EMBL" id="CP012109">
    <property type="protein sequence ID" value="AKQ67284.1"/>
    <property type="molecule type" value="Genomic_DNA"/>
</dbReference>
<dbReference type="Proteomes" id="UP000009026">
    <property type="component" value="Chromosome"/>
</dbReference>
<name>A0A0H4WWU4_9BACT</name>
<dbReference type="eggNOG" id="COG1372">
    <property type="taxonomic scope" value="Bacteria"/>
</dbReference>
<evidence type="ECO:0000313" key="2">
    <source>
        <dbReference type="Proteomes" id="UP000009026"/>
    </source>
</evidence>
<dbReference type="AlphaFoldDB" id="A0A0H4WWU4"/>
<dbReference type="KEGG" id="mym:A176_004196"/>
<accession>A0A0H4WWU4</accession>
<dbReference type="PATRIC" id="fig|1297742.4.peg.4240"/>
<dbReference type="eggNOG" id="COG4223">
    <property type="taxonomic scope" value="Bacteria"/>
</dbReference>
<gene>
    <name evidence="1" type="ORF">A176_004196</name>
</gene>
<keyword evidence="2" id="KW-1185">Reference proteome</keyword>
<proteinExistence type="predicted"/>
<organism evidence="1 2">
    <name type="scientific">Pseudomyxococcus hansupus</name>
    <dbReference type="NCBI Taxonomy" id="1297742"/>
    <lineage>
        <taxon>Bacteria</taxon>
        <taxon>Pseudomonadati</taxon>
        <taxon>Myxococcota</taxon>
        <taxon>Myxococcia</taxon>
        <taxon>Myxococcales</taxon>
        <taxon>Cystobacterineae</taxon>
        <taxon>Myxococcaceae</taxon>
        <taxon>Pseudomyxococcus</taxon>
    </lineage>
</organism>
<evidence type="ECO:0000313" key="1">
    <source>
        <dbReference type="EMBL" id="AKQ67284.1"/>
    </source>
</evidence>
<reference evidence="1 2" key="1">
    <citation type="journal article" date="2016" name="PLoS ONE">
        <title>Complete Genome Sequence and Comparative Genomics of a Novel Myxobacterium Myxococcus hansupus.</title>
        <authorList>
            <person name="Sharma G."/>
            <person name="Narwani T."/>
            <person name="Subramanian S."/>
        </authorList>
    </citation>
    <scope>NUCLEOTIDE SEQUENCE [LARGE SCALE GENOMIC DNA]</scope>
    <source>
        <strain evidence="2">mixupus</strain>
    </source>
</reference>
<protein>
    <submittedName>
        <fullName evidence="1">Uncharacterized protein</fullName>
    </submittedName>
</protein>